<dbReference type="OrthoDB" id="632849at2759"/>
<dbReference type="PROSITE" id="PS51767">
    <property type="entry name" value="PEPTIDASE_A1"/>
    <property type="match status" value="1"/>
</dbReference>
<dbReference type="Pfam" id="PF14543">
    <property type="entry name" value="TAXi_N"/>
    <property type="match status" value="1"/>
</dbReference>
<dbReference type="Pfam" id="PF14541">
    <property type="entry name" value="TAXi_C"/>
    <property type="match status" value="1"/>
</dbReference>
<dbReference type="InterPro" id="IPR033121">
    <property type="entry name" value="PEPTIDASE_A1"/>
</dbReference>
<comment type="similarity">
    <text evidence="1">Belongs to the peptidase A1 family.</text>
</comment>
<protein>
    <recommendedName>
        <fullName evidence="2">Peptidase A1 domain-containing protein</fullName>
    </recommendedName>
</protein>
<sequence>MNKTSVIFSGCYVKNDACLFRTQYELGEFSVGHLVKDKPTLPNNSTIDGFIFGCGAGNLYSGPNTGIIGFGNESYSFFNQVALQTNYRAFSYCFPSNHKNEGFLSIGPYVRDEKLMLTRLISYSHYLPFYAIQQLDMMVNGIRLEVDPHIYSTAMTIVDTGTVDTYILSPVFHALDKEVTTAMLAKGYARGSVKDKICFVTTGEPIDWNDLPTVEMKFGMSTLVLRMGNAFYVNLDNDICLTFQPDDSGVKGVQALGNRAMRSFRVVYDIQDRIFGFQADAC</sequence>
<dbReference type="InterPro" id="IPR032799">
    <property type="entry name" value="TAXi_C"/>
</dbReference>
<dbReference type="EMBL" id="LWDX02017272">
    <property type="protein sequence ID" value="OEL33860.1"/>
    <property type="molecule type" value="Genomic_DNA"/>
</dbReference>
<feature type="domain" description="Peptidase A1" evidence="2">
    <location>
        <begin position="1"/>
        <end position="278"/>
    </location>
</feature>
<dbReference type="InterPro" id="IPR021109">
    <property type="entry name" value="Peptidase_aspartic_dom_sf"/>
</dbReference>
<dbReference type="PANTHER" id="PTHR13683">
    <property type="entry name" value="ASPARTYL PROTEASES"/>
    <property type="match status" value="1"/>
</dbReference>
<reference evidence="3 4" key="1">
    <citation type="submission" date="2016-09" db="EMBL/GenBank/DDBJ databases">
        <title>The draft genome of Dichanthelium oligosanthes: A C3 panicoid grass species.</title>
        <authorList>
            <person name="Studer A.J."/>
            <person name="Schnable J.C."/>
            <person name="Brutnell T.P."/>
        </authorList>
    </citation>
    <scope>NUCLEOTIDE SEQUENCE [LARGE SCALE GENOMIC DNA]</scope>
    <source>
        <strain evidence="4">cv. Kellogg 1175</strain>
        <tissue evidence="3">Leaf</tissue>
    </source>
</reference>
<dbReference type="GO" id="GO:0004190">
    <property type="term" value="F:aspartic-type endopeptidase activity"/>
    <property type="evidence" value="ECO:0007669"/>
    <property type="project" value="InterPro"/>
</dbReference>
<name>A0A1E5W9D6_9POAL</name>
<proteinExistence type="inferred from homology"/>
<dbReference type="PANTHER" id="PTHR13683:SF835">
    <property type="entry name" value="PEPTIDASE A1 DOMAIN-CONTAINING PROTEIN"/>
    <property type="match status" value="1"/>
</dbReference>
<dbReference type="Gene3D" id="2.40.70.10">
    <property type="entry name" value="Acid Proteases"/>
    <property type="match status" value="2"/>
</dbReference>
<dbReference type="GO" id="GO:0006508">
    <property type="term" value="P:proteolysis"/>
    <property type="evidence" value="ECO:0007669"/>
    <property type="project" value="InterPro"/>
</dbReference>
<evidence type="ECO:0000259" key="2">
    <source>
        <dbReference type="PROSITE" id="PS51767"/>
    </source>
</evidence>
<organism evidence="3 4">
    <name type="scientific">Dichanthelium oligosanthes</name>
    <dbReference type="NCBI Taxonomy" id="888268"/>
    <lineage>
        <taxon>Eukaryota</taxon>
        <taxon>Viridiplantae</taxon>
        <taxon>Streptophyta</taxon>
        <taxon>Embryophyta</taxon>
        <taxon>Tracheophyta</taxon>
        <taxon>Spermatophyta</taxon>
        <taxon>Magnoliopsida</taxon>
        <taxon>Liliopsida</taxon>
        <taxon>Poales</taxon>
        <taxon>Poaceae</taxon>
        <taxon>PACMAD clade</taxon>
        <taxon>Panicoideae</taxon>
        <taxon>Panicodae</taxon>
        <taxon>Paniceae</taxon>
        <taxon>Dichantheliinae</taxon>
        <taxon>Dichanthelium</taxon>
    </lineage>
</organism>
<comment type="caution">
    <text evidence="3">The sequence shown here is derived from an EMBL/GenBank/DDBJ whole genome shotgun (WGS) entry which is preliminary data.</text>
</comment>
<dbReference type="InterPro" id="IPR032861">
    <property type="entry name" value="TAXi_N"/>
</dbReference>
<dbReference type="Proteomes" id="UP000095767">
    <property type="component" value="Unassembled WGS sequence"/>
</dbReference>
<gene>
    <name evidence="3" type="ORF">BAE44_0005121</name>
</gene>
<evidence type="ECO:0000313" key="4">
    <source>
        <dbReference type="Proteomes" id="UP000095767"/>
    </source>
</evidence>
<dbReference type="SUPFAM" id="SSF50630">
    <property type="entry name" value="Acid proteases"/>
    <property type="match status" value="1"/>
</dbReference>
<keyword evidence="4" id="KW-1185">Reference proteome</keyword>
<evidence type="ECO:0000256" key="1">
    <source>
        <dbReference type="ARBA" id="ARBA00007447"/>
    </source>
</evidence>
<dbReference type="STRING" id="888268.A0A1E5W9D6"/>
<dbReference type="AlphaFoldDB" id="A0A1E5W9D6"/>
<evidence type="ECO:0000313" key="3">
    <source>
        <dbReference type="EMBL" id="OEL33860.1"/>
    </source>
</evidence>
<accession>A0A1E5W9D6</accession>
<dbReference type="InterPro" id="IPR001461">
    <property type="entry name" value="Aspartic_peptidase_A1"/>
</dbReference>